<keyword evidence="2" id="KW-1185">Reference proteome</keyword>
<protein>
    <submittedName>
        <fullName evidence="1">Uncharacterized protein</fullName>
    </submittedName>
</protein>
<reference evidence="1" key="1">
    <citation type="journal article" date="2019" name="bioRxiv">
        <title>The Genome of the Zebra Mussel, Dreissena polymorpha: A Resource for Invasive Species Research.</title>
        <authorList>
            <person name="McCartney M.A."/>
            <person name="Auch B."/>
            <person name="Kono T."/>
            <person name="Mallez S."/>
            <person name="Zhang Y."/>
            <person name="Obille A."/>
            <person name="Becker A."/>
            <person name="Abrahante J.E."/>
            <person name="Garbe J."/>
            <person name="Badalamenti J.P."/>
            <person name="Herman A."/>
            <person name="Mangelson H."/>
            <person name="Liachko I."/>
            <person name="Sullivan S."/>
            <person name="Sone E.D."/>
            <person name="Koren S."/>
            <person name="Silverstein K.A.T."/>
            <person name="Beckman K.B."/>
            <person name="Gohl D.M."/>
        </authorList>
    </citation>
    <scope>NUCLEOTIDE SEQUENCE</scope>
    <source>
        <strain evidence="1">Duluth1</strain>
        <tissue evidence="1">Whole animal</tissue>
    </source>
</reference>
<gene>
    <name evidence="1" type="ORF">DPMN_103947</name>
</gene>
<proteinExistence type="predicted"/>
<sequence length="73" mass="8001">MYRSYTETLPAFTGAPAGKHRRQPSCCRSSAWVCLGPGGAMVPSRLFPMPSWLLPVPRRSLPSFSVTPGSLMY</sequence>
<dbReference type="EMBL" id="JAIWYP010000004">
    <property type="protein sequence ID" value="KAH3830700.1"/>
    <property type="molecule type" value="Genomic_DNA"/>
</dbReference>
<evidence type="ECO:0000313" key="1">
    <source>
        <dbReference type="EMBL" id="KAH3830700.1"/>
    </source>
</evidence>
<accession>A0A9D4HAP4</accession>
<evidence type="ECO:0000313" key="2">
    <source>
        <dbReference type="Proteomes" id="UP000828390"/>
    </source>
</evidence>
<dbReference type="AlphaFoldDB" id="A0A9D4HAP4"/>
<organism evidence="1 2">
    <name type="scientific">Dreissena polymorpha</name>
    <name type="common">Zebra mussel</name>
    <name type="synonym">Mytilus polymorpha</name>
    <dbReference type="NCBI Taxonomy" id="45954"/>
    <lineage>
        <taxon>Eukaryota</taxon>
        <taxon>Metazoa</taxon>
        <taxon>Spiralia</taxon>
        <taxon>Lophotrochozoa</taxon>
        <taxon>Mollusca</taxon>
        <taxon>Bivalvia</taxon>
        <taxon>Autobranchia</taxon>
        <taxon>Heteroconchia</taxon>
        <taxon>Euheterodonta</taxon>
        <taxon>Imparidentia</taxon>
        <taxon>Neoheterodontei</taxon>
        <taxon>Myida</taxon>
        <taxon>Dreissenoidea</taxon>
        <taxon>Dreissenidae</taxon>
        <taxon>Dreissena</taxon>
    </lineage>
</organism>
<name>A0A9D4HAP4_DREPO</name>
<dbReference type="Proteomes" id="UP000828390">
    <property type="component" value="Unassembled WGS sequence"/>
</dbReference>
<reference evidence="1" key="2">
    <citation type="submission" date="2020-11" db="EMBL/GenBank/DDBJ databases">
        <authorList>
            <person name="McCartney M.A."/>
            <person name="Auch B."/>
            <person name="Kono T."/>
            <person name="Mallez S."/>
            <person name="Becker A."/>
            <person name="Gohl D.M."/>
            <person name="Silverstein K.A.T."/>
            <person name="Koren S."/>
            <person name="Bechman K.B."/>
            <person name="Herman A."/>
            <person name="Abrahante J.E."/>
            <person name="Garbe J."/>
        </authorList>
    </citation>
    <scope>NUCLEOTIDE SEQUENCE</scope>
    <source>
        <strain evidence="1">Duluth1</strain>
        <tissue evidence="1">Whole animal</tissue>
    </source>
</reference>
<comment type="caution">
    <text evidence="1">The sequence shown here is derived from an EMBL/GenBank/DDBJ whole genome shotgun (WGS) entry which is preliminary data.</text>
</comment>